<dbReference type="InterPro" id="IPR052155">
    <property type="entry name" value="Biofilm_reg_signaling"/>
</dbReference>
<proteinExistence type="predicted"/>
<dbReference type="CDD" id="cd01949">
    <property type="entry name" value="GGDEF"/>
    <property type="match status" value="1"/>
</dbReference>
<dbReference type="SMART" id="SM00267">
    <property type="entry name" value="GGDEF"/>
    <property type="match status" value="1"/>
</dbReference>
<feature type="transmembrane region" description="Helical" evidence="1">
    <location>
        <begin position="103"/>
        <end position="121"/>
    </location>
</feature>
<feature type="domain" description="EAL" evidence="2">
    <location>
        <begin position="560"/>
        <end position="814"/>
    </location>
</feature>
<dbReference type="NCBIfam" id="TIGR00254">
    <property type="entry name" value="GGDEF"/>
    <property type="match status" value="1"/>
</dbReference>
<dbReference type="InterPro" id="IPR001633">
    <property type="entry name" value="EAL_dom"/>
</dbReference>
<dbReference type="Proteomes" id="UP001208690">
    <property type="component" value="Unassembled WGS sequence"/>
</dbReference>
<feature type="transmembrane region" description="Helical" evidence="1">
    <location>
        <begin position="166"/>
        <end position="184"/>
    </location>
</feature>
<dbReference type="PANTHER" id="PTHR44757">
    <property type="entry name" value="DIGUANYLATE CYCLASE DGCP"/>
    <property type="match status" value="1"/>
</dbReference>
<dbReference type="InterPro" id="IPR035919">
    <property type="entry name" value="EAL_sf"/>
</dbReference>
<dbReference type="PROSITE" id="PS50883">
    <property type="entry name" value="EAL"/>
    <property type="match status" value="1"/>
</dbReference>
<evidence type="ECO:0000259" key="3">
    <source>
        <dbReference type="PROSITE" id="PS50887"/>
    </source>
</evidence>
<keyword evidence="1" id="KW-1133">Transmembrane helix</keyword>
<keyword evidence="1" id="KW-0812">Transmembrane</keyword>
<dbReference type="SUPFAM" id="SSF55073">
    <property type="entry name" value="Nucleotide cyclase"/>
    <property type="match status" value="1"/>
</dbReference>
<evidence type="ECO:0000259" key="2">
    <source>
        <dbReference type="PROSITE" id="PS50883"/>
    </source>
</evidence>
<dbReference type="SUPFAM" id="SSF141868">
    <property type="entry name" value="EAL domain-like"/>
    <property type="match status" value="1"/>
</dbReference>
<accession>A0ABT3BL72</accession>
<gene>
    <name evidence="4" type="ORF">MUB52_20740</name>
</gene>
<keyword evidence="5" id="KW-1185">Reference proteome</keyword>
<dbReference type="SMART" id="SM00052">
    <property type="entry name" value="EAL"/>
    <property type="match status" value="1"/>
</dbReference>
<dbReference type="InterPro" id="IPR035965">
    <property type="entry name" value="PAS-like_dom_sf"/>
</dbReference>
<feature type="transmembrane region" description="Helical" evidence="1">
    <location>
        <begin position="142"/>
        <end position="160"/>
    </location>
</feature>
<dbReference type="Gene3D" id="3.30.450.20">
    <property type="entry name" value="PAS domain"/>
    <property type="match status" value="1"/>
</dbReference>
<dbReference type="InterPro" id="IPR000160">
    <property type="entry name" value="GGDEF_dom"/>
</dbReference>
<evidence type="ECO:0000313" key="5">
    <source>
        <dbReference type="Proteomes" id="UP001208690"/>
    </source>
</evidence>
<dbReference type="RefSeq" id="WP_263846075.1">
    <property type="nucleotide sequence ID" value="NZ_JALIEB010000021.1"/>
</dbReference>
<dbReference type="Pfam" id="PF00563">
    <property type="entry name" value="EAL"/>
    <property type="match status" value="1"/>
</dbReference>
<dbReference type="Gene3D" id="3.20.20.450">
    <property type="entry name" value="EAL domain"/>
    <property type="match status" value="1"/>
</dbReference>
<dbReference type="Gene3D" id="3.30.70.270">
    <property type="match status" value="1"/>
</dbReference>
<dbReference type="PROSITE" id="PS51257">
    <property type="entry name" value="PROKAR_LIPOPROTEIN"/>
    <property type="match status" value="1"/>
</dbReference>
<dbReference type="InterPro" id="IPR043128">
    <property type="entry name" value="Rev_trsase/Diguanyl_cyclase"/>
</dbReference>
<dbReference type="PROSITE" id="PS50887">
    <property type="entry name" value="GGDEF"/>
    <property type="match status" value="1"/>
</dbReference>
<evidence type="ECO:0000313" key="4">
    <source>
        <dbReference type="EMBL" id="MCV3273869.1"/>
    </source>
</evidence>
<name>A0ABT3BL72_9RHOB</name>
<comment type="caution">
    <text evidence="4">The sequence shown here is derived from an EMBL/GenBank/DDBJ whole genome shotgun (WGS) entry which is preliminary data.</text>
</comment>
<dbReference type="PANTHER" id="PTHR44757:SF2">
    <property type="entry name" value="BIOFILM ARCHITECTURE MAINTENANCE PROTEIN MBAA"/>
    <property type="match status" value="1"/>
</dbReference>
<organism evidence="4 5">
    <name type="scientific">Roseobacter sinensis</name>
    <dbReference type="NCBI Taxonomy" id="2931391"/>
    <lineage>
        <taxon>Bacteria</taxon>
        <taxon>Pseudomonadati</taxon>
        <taxon>Pseudomonadota</taxon>
        <taxon>Alphaproteobacteria</taxon>
        <taxon>Rhodobacterales</taxon>
        <taxon>Roseobacteraceae</taxon>
        <taxon>Roseobacter</taxon>
    </lineage>
</organism>
<feature type="domain" description="GGDEF" evidence="3">
    <location>
        <begin position="416"/>
        <end position="551"/>
    </location>
</feature>
<feature type="transmembrane region" description="Helical" evidence="1">
    <location>
        <begin position="79"/>
        <end position="97"/>
    </location>
</feature>
<dbReference type="Pfam" id="PF00990">
    <property type="entry name" value="GGDEF"/>
    <property type="match status" value="1"/>
</dbReference>
<evidence type="ECO:0000256" key="1">
    <source>
        <dbReference type="SAM" id="Phobius"/>
    </source>
</evidence>
<feature type="transmembrane region" description="Helical" evidence="1">
    <location>
        <begin position="191"/>
        <end position="212"/>
    </location>
</feature>
<dbReference type="InterPro" id="IPR029787">
    <property type="entry name" value="Nucleotide_cyclase"/>
</dbReference>
<protein>
    <submittedName>
        <fullName evidence="4">EAL domain-containing protein</fullName>
    </submittedName>
</protein>
<dbReference type="EMBL" id="JALIEB010000021">
    <property type="protein sequence ID" value="MCV3273869.1"/>
    <property type="molecule type" value="Genomic_DNA"/>
</dbReference>
<keyword evidence="1" id="KW-0472">Membrane</keyword>
<dbReference type="CDD" id="cd01948">
    <property type="entry name" value="EAL"/>
    <property type="match status" value="1"/>
</dbReference>
<reference evidence="4 5" key="1">
    <citation type="submission" date="2022-04" db="EMBL/GenBank/DDBJ databases">
        <title>Roseobacter sp. WL0113 is a bacterium isolated from neritic sediment.</title>
        <authorList>
            <person name="Wang L."/>
            <person name="He W."/>
            <person name="Zhang D.-F."/>
        </authorList>
    </citation>
    <scope>NUCLEOTIDE SEQUENCE [LARGE SCALE GENOMIC DNA]</scope>
    <source>
        <strain evidence="4 5">WL0113</strain>
    </source>
</reference>
<sequence>MRCKSKAGKSDLYRSHLSHGPITLGLACFLTMLKRIWGQILVLSGASGFADLRSNRFAPDAAKRYRRDQIIATLDQTQLLLLGNTLFAPILAFQALPSGSLPLLIGWTLVMVFGSWALFFWTRPLYRCTGEVADLTRMKQRAFIDGSFWWMGMACVYPHATGDAKALVAIIVTGAVALGTFGYSRSPGPGMIYLAMTCLGSGAVALVTGLTVGTPSDILVPFLSIFAFVALSKSVLDRGRAILQSFENVEKLSEKSEVVELLLKDYEAQATEWIWQADAAGRLTAAPDLIVQLLGGTDATQDDQPLLYRVGEKISPESRADFDRMTEAVRNREEFYDIVLAFPDRELDGLRWVVVKGRPQFDNEVFQGFRGIVADTTQAVEAERQVQYLAAFDNLTGLLNRNSIQKRLGDLDHQKDRVTAFLIDLDGFKQINDSYGHDIGDALLRAASDRLQALATDGAWAARLAGDEFLVVVPDTQTTCSKSRLMFGHEICDRLSEPFQLADFELQISASVGMARFPSDTDKGQDLLSLCDLALYDAKDGGRDRAHAFDQAMLDQLNRRIAVIERLKAAVRDQKIQLHYQPQHRLSDGCLIGFEALARWNDEDLGTVGPDVFIPIAEQTGLIVDLGEQILRNACTDAHGWFKMLGSEAPVVSVNISPVQFARTDVSRSIANVLAETGLPAQLLEIEVTEGVLISEKSRVATTLTELSTMGVSIALDDFGTGYSSLSYLKALPLNRLKIDRSFISDLAKDTESPIVSTVIQLGHNLNLQVIAEGVETDTQVDRLIESGCDEGQGYYYGRPMPLAEVNTYVAGCAATSRAGKTG</sequence>
<dbReference type="SUPFAM" id="SSF55785">
    <property type="entry name" value="PYP-like sensor domain (PAS domain)"/>
    <property type="match status" value="1"/>
</dbReference>